<evidence type="ECO:0000256" key="10">
    <source>
        <dbReference type="ARBA" id="ARBA00056131"/>
    </source>
</evidence>
<keyword evidence="14" id="KW-1185">Reference proteome</keyword>
<dbReference type="PANTHER" id="PTHR10502:SF17">
    <property type="entry name" value="ANNEXIN A1"/>
    <property type="match status" value="1"/>
</dbReference>
<evidence type="ECO:0000256" key="3">
    <source>
        <dbReference type="ARBA" id="ARBA00022525"/>
    </source>
</evidence>
<evidence type="ECO:0000256" key="5">
    <source>
        <dbReference type="ARBA" id="ARBA00022737"/>
    </source>
</evidence>
<comment type="subcellular location">
    <subcellularLocation>
        <location evidence="1">Secreted</location>
        <location evidence="1">Extracellular space</location>
        <location evidence="1">Extracellular matrix</location>
        <location evidence="1">Basement membrane</location>
    </subcellularLocation>
</comment>
<dbReference type="PROSITE" id="PS51897">
    <property type="entry name" value="ANNEXIN_2"/>
    <property type="match status" value="4"/>
</dbReference>
<evidence type="ECO:0000256" key="9">
    <source>
        <dbReference type="ARBA" id="ARBA00023302"/>
    </source>
</evidence>
<comment type="domain">
    <text evidence="12">A pair of annexin repeats may form one binding site for calcium and phospholipid.</text>
</comment>
<dbReference type="InterPro" id="IPR018252">
    <property type="entry name" value="Annexin_repeat_CS"/>
</dbReference>
<keyword evidence="8 12" id="KW-0041">Annexin</keyword>
<dbReference type="Proteomes" id="UP001066276">
    <property type="component" value="Chromosome 1_2"/>
</dbReference>
<keyword evidence="4" id="KW-0272">Extracellular matrix</keyword>
<comment type="function">
    <text evidence="10">Calcium-regulated membrane-binding protein whose affinity for calcium is greatly enhanced by anionic phospholipids. It binds two calcium ions with high affinity.</text>
</comment>
<dbReference type="FunFam" id="1.10.220.10:FF:000001">
    <property type="entry name" value="Annexin"/>
    <property type="match status" value="1"/>
</dbReference>
<proteinExistence type="inferred from homology"/>
<dbReference type="GO" id="GO:0005886">
    <property type="term" value="C:plasma membrane"/>
    <property type="evidence" value="ECO:0007669"/>
    <property type="project" value="TreeGrafter"/>
</dbReference>
<dbReference type="SMART" id="SM00335">
    <property type="entry name" value="ANX"/>
    <property type="match status" value="4"/>
</dbReference>
<name>A0AAV7W3G4_PLEWA</name>
<dbReference type="GO" id="GO:0071385">
    <property type="term" value="P:cellular response to glucocorticoid stimulus"/>
    <property type="evidence" value="ECO:0007669"/>
    <property type="project" value="TreeGrafter"/>
</dbReference>
<keyword evidence="7" id="KW-0084">Basement membrane</keyword>
<dbReference type="FunFam" id="1.10.220.10:FF:000007">
    <property type="entry name" value="Annexin"/>
    <property type="match status" value="1"/>
</dbReference>
<dbReference type="GO" id="GO:0006909">
    <property type="term" value="P:phagocytosis"/>
    <property type="evidence" value="ECO:0007669"/>
    <property type="project" value="TreeGrafter"/>
</dbReference>
<dbReference type="InterPro" id="IPR037104">
    <property type="entry name" value="Annexin_sf"/>
</dbReference>
<evidence type="ECO:0000256" key="1">
    <source>
        <dbReference type="ARBA" id="ARBA00004302"/>
    </source>
</evidence>
<gene>
    <name evidence="13" type="ORF">NDU88_002232</name>
</gene>
<evidence type="ECO:0000256" key="6">
    <source>
        <dbReference type="ARBA" id="ARBA00022837"/>
    </source>
</evidence>
<reference evidence="13" key="1">
    <citation type="journal article" date="2022" name="bioRxiv">
        <title>Sequencing and chromosome-scale assembly of the giantPleurodeles waltlgenome.</title>
        <authorList>
            <person name="Brown T."/>
            <person name="Elewa A."/>
            <person name="Iarovenko S."/>
            <person name="Subramanian E."/>
            <person name="Araus A.J."/>
            <person name="Petzold A."/>
            <person name="Susuki M."/>
            <person name="Suzuki K.-i.T."/>
            <person name="Hayashi T."/>
            <person name="Toyoda A."/>
            <person name="Oliveira C."/>
            <person name="Osipova E."/>
            <person name="Leigh N.D."/>
            <person name="Simon A."/>
            <person name="Yun M.H."/>
        </authorList>
    </citation>
    <scope>NUCLEOTIDE SEQUENCE</scope>
    <source>
        <strain evidence="13">20211129_DDA</strain>
        <tissue evidence="13">Liver</tissue>
    </source>
</reference>
<dbReference type="GO" id="GO:0005509">
    <property type="term" value="F:calcium ion binding"/>
    <property type="evidence" value="ECO:0007669"/>
    <property type="project" value="InterPro"/>
</dbReference>
<evidence type="ECO:0000256" key="7">
    <source>
        <dbReference type="ARBA" id="ARBA00022869"/>
    </source>
</evidence>
<protein>
    <recommendedName>
        <fullName evidence="12">Annexin</fullName>
    </recommendedName>
</protein>
<dbReference type="Gene3D" id="1.10.220.10">
    <property type="entry name" value="Annexin"/>
    <property type="match status" value="4"/>
</dbReference>
<evidence type="ECO:0000313" key="14">
    <source>
        <dbReference type="Proteomes" id="UP001066276"/>
    </source>
</evidence>
<comment type="subunit">
    <text evidence="11">Tetramer of 2 light chains (p10 proteins) and 2 heavy chains (p36 proteins).</text>
</comment>
<dbReference type="EMBL" id="JANPWB010000002">
    <property type="protein sequence ID" value="KAJ1206835.1"/>
    <property type="molecule type" value="Genomic_DNA"/>
</dbReference>
<dbReference type="PANTHER" id="PTHR10502">
    <property type="entry name" value="ANNEXIN"/>
    <property type="match status" value="1"/>
</dbReference>
<dbReference type="PRINTS" id="PR00196">
    <property type="entry name" value="ANNEXIN"/>
</dbReference>
<evidence type="ECO:0000313" key="13">
    <source>
        <dbReference type="EMBL" id="KAJ1206835.1"/>
    </source>
</evidence>
<dbReference type="GO" id="GO:0005604">
    <property type="term" value="C:basement membrane"/>
    <property type="evidence" value="ECO:0007669"/>
    <property type="project" value="UniProtKB-SubCell"/>
</dbReference>
<dbReference type="FunFam" id="1.10.220.10:FF:000003">
    <property type="entry name" value="Annexin"/>
    <property type="match status" value="1"/>
</dbReference>
<dbReference type="GO" id="GO:0001786">
    <property type="term" value="F:phosphatidylserine binding"/>
    <property type="evidence" value="ECO:0007669"/>
    <property type="project" value="TreeGrafter"/>
</dbReference>
<dbReference type="GO" id="GO:0007165">
    <property type="term" value="P:signal transduction"/>
    <property type="evidence" value="ECO:0007669"/>
    <property type="project" value="TreeGrafter"/>
</dbReference>
<accession>A0AAV7W3G4</accession>
<keyword evidence="3" id="KW-0964">Secreted</keyword>
<evidence type="ECO:0000256" key="8">
    <source>
        <dbReference type="ARBA" id="ARBA00023216"/>
    </source>
</evidence>
<dbReference type="InterPro" id="IPR001464">
    <property type="entry name" value="Annexin"/>
</dbReference>
<evidence type="ECO:0000256" key="2">
    <source>
        <dbReference type="ARBA" id="ARBA00007831"/>
    </source>
</evidence>
<dbReference type="FunFam" id="1.10.220.10:FF:000002">
    <property type="entry name" value="Annexin"/>
    <property type="match status" value="1"/>
</dbReference>
<dbReference type="GO" id="GO:0005737">
    <property type="term" value="C:cytoplasm"/>
    <property type="evidence" value="ECO:0007669"/>
    <property type="project" value="TreeGrafter"/>
</dbReference>
<dbReference type="GO" id="GO:0012506">
    <property type="term" value="C:vesicle membrane"/>
    <property type="evidence" value="ECO:0007669"/>
    <property type="project" value="TreeGrafter"/>
</dbReference>
<comment type="similarity">
    <text evidence="2 12">Belongs to the annexin family.</text>
</comment>
<keyword evidence="6 12" id="KW-0106">Calcium</keyword>
<organism evidence="13 14">
    <name type="scientific">Pleurodeles waltl</name>
    <name type="common">Iberian ribbed newt</name>
    <dbReference type="NCBI Taxonomy" id="8319"/>
    <lineage>
        <taxon>Eukaryota</taxon>
        <taxon>Metazoa</taxon>
        <taxon>Chordata</taxon>
        <taxon>Craniata</taxon>
        <taxon>Vertebrata</taxon>
        <taxon>Euteleostomi</taxon>
        <taxon>Amphibia</taxon>
        <taxon>Batrachia</taxon>
        <taxon>Caudata</taxon>
        <taxon>Salamandroidea</taxon>
        <taxon>Salamandridae</taxon>
        <taxon>Pleurodelinae</taxon>
        <taxon>Pleurodeles</taxon>
    </lineage>
</organism>
<dbReference type="PROSITE" id="PS00223">
    <property type="entry name" value="ANNEXIN_1"/>
    <property type="match status" value="2"/>
</dbReference>
<dbReference type="SUPFAM" id="SSF47874">
    <property type="entry name" value="Annexin"/>
    <property type="match status" value="1"/>
</dbReference>
<dbReference type="GO" id="GO:0005634">
    <property type="term" value="C:nucleus"/>
    <property type="evidence" value="ECO:0007669"/>
    <property type="project" value="TreeGrafter"/>
</dbReference>
<sequence length="338" mass="37638">MSGIVQQMLMALESHQRRTQPEFHGPVVQDHPNFNAAADAAALNKALMEKGVNERDIIDILTSRSNAQRQQIKVAYKQATGKVLEDSLKSALSGNFETVVLALLKTPAQFDAQELRNAMKGLGTDENTLIEVLVPKTNREIKQINAAYKEEYKTELANDIASETSGDFQKILVAICKGDRNEDNRVDEALADRDAKALYEAGEKIKSANVDVFINIFTSRSLGQLNRVFQMYPKYSKADVHKALTLEMKGDIETCLVEILKCAASKPAYFAEKLFNAMKGSGTNDKVLIRILVSRCEIDMKEIQALFKRFYGKSLRQAIMDELKGDYGTILLGLVGHD</sequence>
<dbReference type="AlphaFoldDB" id="A0AAV7W3G4"/>
<dbReference type="GO" id="GO:0005544">
    <property type="term" value="F:calcium-dependent phospholipid binding"/>
    <property type="evidence" value="ECO:0007669"/>
    <property type="project" value="UniProtKB-KW"/>
</dbReference>
<evidence type="ECO:0000256" key="4">
    <source>
        <dbReference type="ARBA" id="ARBA00022530"/>
    </source>
</evidence>
<evidence type="ECO:0000256" key="11">
    <source>
        <dbReference type="ARBA" id="ARBA00063091"/>
    </source>
</evidence>
<dbReference type="Pfam" id="PF00191">
    <property type="entry name" value="Annexin"/>
    <property type="match status" value="4"/>
</dbReference>
<dbReference type="InterPro" id="IPR018502">
    <property type="entry name" value="Annexin_repeat"/>
</dbReference>
<keyword evidence="9 12" id="KW-0111">Calcium/phospholipid-binding</keyword>
<keyword evidence="5 12" id="KW-0677">Repeat</keyword>
<comment type="caution">
    <text evidence="13">The sequence shown here is derived from an EMBL/GenBank/DDBJ whole genome shotgun (WGS) entry which is preliminary data.</text>
</comment>
<evidence type="ECO:0000256" key="12">
    <source>
        <dbReference type="RuleBase" id="RU003540"/>
    </source>
</evidence>